<evidence type="ECO:0000259" key="8">
    <source>
        <dbReference type="PROSITE" id="PS50067"/>
    </source>
</evidence>
<evidence type="ECO:0000256" key="1">
    <source>
        <dbReference type="ARBA" id="ARBA00022701"/>
    </source>
</evidence>
<comment type="similarity">
    <text evidence="6">Belongs to the TRAFAC class myosin-kinesin ATPase superfamily. Kinesin family. KIN-12 subfamily.</text>
</comment>
<dbReference type="PROSITE" id="PS50067">
    <property type="entry name" value="KINESIN_MOTOR_2"/>
    <property type="match status" value="1"/>
</dbReference>
<keyword evidence="4" id="KW-0175">Coiled coil</keyword>
<evidence type="ECO:0000256" key="2">
    <source>
        <dbReference type="ARBA" id="ARBA00022741"/>
    </source>
</evidence>
<keyword evidence="3" id="KW-0067">ATP-binding</keyword>
<organism evidence="9 10">
    <name type="scientific">Durusdinium trenchii</name>
    <dbReference type="NCBI Taxonomy" id="1381693"/>
    <lineage>
        <taxon>Eukaryota</taxon>
        <taxon>Sar</taxon>
        <taxon>Alveolata</taxon>
        <taxon>Dinophyceae</taxon>
        <taxon>Suessiales</taxon>
        <taxon>Symbiodiniaceae</taxon>
        <taxon>Durusdinium</taxon>
    </lineage>
</organism>
<dbReference type="PANTHER" id="PTHR37739:SF8">
    <property type="entry name" value="KINESIN-LIKE PROTEIN KIN-12D"/>
    <property type="match status" value="1"/>
</dbReference>
<name>A0ABP0P1Q5_9DINO</name>
<evidence type="ECO:0000256" key="6">
    <source>
        <dbReference type="ARBA" id="ARBA00034488"/>
    </source>
</evidence>
<dbReference type="Pfam" id="PF00225">
    <property type="entry name" value="Kinesin"/>
    <property type="match status" value="1"/>
</dbReference>
<keyword evidence="1" id="KW-0493">Microtubule</keyword>
<evidence type="ECO:0000256" key="4">
    <source>
        <dbReference type="ARBA" id="ARBA00023054"/>
    </source>
</evidence>
<protein>
    <recommendedName>
        <fullName evidence="8">Kinesin motor domain-containing protein</fullName>
    </recommendedName>
</protein>
<dbReference type="InterPro" id="IPR001752">
    <property type="entry name" value="Kinesin_motor_dom"/>
</dbReference>
<comment type="caution">
    <text evidence="7">Lacks conserved residue(s) required for the propagation of feature annotation.</text>
</comment>
<dbReference type="Gene3D" id="3.40.850.10">
    <property type="entry name" value="Kinesin motor domain"/>
    <property type="match status" value="1"/>
</dbReference>
<accession>A0ABP0P1Q5</accession>
<proteinExistence type="inferred from homology"/>
<dbReference type="InterPro" id="IPR044986">
    <property type="entry name" value="KIF15/KIN-12"/>
</dbReference>
<feature type="domain" description="Kinesin motor" evidence="8">
    <location>
        <begin position="1"/>
        <end position="164"/>
    </location>
</feature>
<keyword evidence="10" id="KW-1185">Reference proteome</keyword>
<dbReference type="InterPro" id="IPR036961">
    <property type="entry name" value="Kinesin_motor_dom_sf"/>
</dbReference>
<evidence type="ECO:0000256" key="3">
    <source>
        <dbReference type="ARBA" id="ARBA00022840"/>
    </source>
</evidence>
<dbReference type="EMBL" id="CAXAMN010022461">
    <property type="protein sequence ID" value="CAK9069573.1"/>
    <property type="molecule type" value="Genomic_DNA"/>
</dbReference>
<dbReference type="Proteomes" id="UP001642484">
    <property type="component" value="Unassembled WGS sequence"/>
</dbReference>
<gene>
    <name evidence="9" type="ORF">CCMP2556_LOCUS34219</name>
</gene>
<evidence type="ECO:0000256" key="7">
    <source>
        <dbReference type="PROSITE-ProRule" id="PRU00283"/>
    </source>
</evidence>
<comment type="caution">
    <text evidence="9">The sequence shown here is derived from an EMBL/GenBank/DDBJ whole genome shotgun (WGS) entry which is preliminary data.</text>
</comment>
<dbReference type="InterPro" id="IPR027417">
    <property type="entry name" value="P-loop_NTPase"/>
</dbReference>
<evidence type="ECO:0000256" key="5">
    <source>
        <dbReference type="ARBA" id="ARBA00023175"/>
    </source>
</evidence>
<sequence length="164" mass="18200">MQGAVDSVQSMHHEDKRGLMCRILDYIFAEISGRLRPTPRVGPGPTGVYLEIYKEQITDLLEPSASNLQIREDTNRGVYVERLSEHSAWSSSDAFHVVWKGLHQRHVAATQMNELSSRSHAVFTLKLEASSTTAGGVTSTKVSRPTLREEVGFRNGAEAESSEM</sequence>
<evidence type="ECO:0000313" key="9">
    <source>
        <dbReference type="EMBL" id="CAK9069573.1"/>
    </source>
</evidence>
<evidence type="ECO:0000313" key="10">
    <source>
        <dbReference type="Proteomes" id="UP001642484"/>
    </source>
</evidence>
<keyword evidence="2" id="KW-0547">Nucleotide-binding</keyword>
<dbReference type="SMART" id="SM00129">
    <property type="entry name" value="KISc"/>
    <property type="match status" value="1"/>
</dbReference>
<dbReference type="SUPFAM" id="SSF52540">
    <property type="entry name" value="P-loop containing nucleoside triphosphate hydrolases"/>
    <property type="match status" value="1"/>
</dbReference>
<reference evidence="9 10" key="1">
    <citation type="submission" date="2024-02" db="EMBL/GenBank/DDBJ databases">
        <authorList>
            <person name="Chen Y."/>
            <person name="Shah S."/>
            <person name="Dougan E. K."/>
            <person name="Thang M."/>
            <person name="Chan C."/>
        </authorList>
    </citation>
    <scope>NUCLEOTIDE SEQUENCE [LARGE SCALE GENOMIC DNA]</scope>
</reference>
<dbReference type="PANTHER" id="PTHR37739">
    <property type="entry name" value="KINESIN-LIKE PROTEIN KIN-12D"/>
    <property type="match status" value="1"/>
</dbReference>
<keyword evidence="5" id="KW-0505">Motor protein</keyword>